<organism evidence="7 8">
    <name type="scientific">Fusarium agapanthi</name>
    <dbReference type="NCBI Taxonomy" id="1803897"/>
    <lineage>
        <taxon>Eukaryota</taxon>
        <taxon>Fungi</taxon>
        <taxon>Dikarya</taxon>
        <taxon>Ascomycota</taxon>
        <taxon>Pezizomycotina</taxon>
        <taxon>Sordariomycetes</taxon>
        <taxon>Hypocreomycetidae</taxon>
        <taxon>Hypocreales</taxon>
        <taxon>Nectriaceae</taxon>
        <taxon>Fusarium</taxon>
        <taxon>Fusarium fujikuroi species complex</taxon>
    </lineage>
</organism>
<feature type="coiled-coil region" evidence="4">
    <location>
        <begin position="585"/>
        <end position="622"/>
    </location>
</feature>
<proteinExistence type="inferred from homology"/>
<dbReference type="GO" id="GO:0008234">
    <property type="term" value="F:cysteine-type peptidase activity"/>
    <property type="evidence" value="ECO:0007669"/>
    <property type="project" value="InterPro"/>
</dbReference>
<evidence type="ECO:0000256" key="1">
    <source>
        <dbReference type="ARBA" id="ARBA00005234"/>
    </source>
</evidence>
<feature type="region of interest" description="Disordered" evidence="5">
    <location>
        <begin position="137"/>
        <end position="227"/>
    </location>
</feature>
<keyword evidence="4" id="KW-0175">Coiled coil</keyword>
<name>A0A9P5BI26_9HYPO</name>
<feature type="domain" description="Ubiquitin-like protease family profile" evidence="6">
    <location>
        <begin position="197"/>
        <end position="381"/>
    </location>
</feature>
<dbReference type="InterPro" id="IPR038765">
    <property type="entry name" value="Papain-like_cys_pep_sf"/>
</dbReference>
<evidence type="ECO:0000313" key="8">
    <source>
        <dbReference type="Proteomes" id="UP000737391"/>
    </source>
</evidence>
<dbReference type="InterPro" id="IPR003653">
    <property type="entry name" value="Peptidase_C48_C"/>
</dbReference>
<feature type="compositionally biased region" description="Polar residues" evidence="5">
    <location>
        <begin position="137"/>
        <end position="150"/>
    </location>
</feature>
<evidence type="ECO:0000256" key="4">
    <source>
        <dbReference type="SAM" id="Coils"/>
    </source>
</evidence>
<dbReference type="EMBL" id="LUFC02000168">
    <property type="protein sequence ID" value="KAF4500830.1"/>
    <property type="molecule type" value="Genomic_DNA"/>
</dbReference>
<evidence type="ECO:0000256" key="3">
    <source>
        <dbReference type="ARBA" id="ARBA00022801"/>
    </source>
</evidence>
<dbReference type="AlphaFoldDB" id="A0A9P5BI26"/>
<evidence type="ECO:0000256" key="5">
    <source>
        <dbReference type="SAM" id="MobiDB-lite"/>
    </source>
</evidence>
<feature type="region of interest" description="Disordered" evidence="5">
    <location>
        <begin position="632"/>
        <end position="651"/>
    </location>
</feature>
<keyword evidence="2" id="KW-0645">Protease</keyword>
<dbReference type="Proteomes" id="UP000737391">
    <property type="component" value="Unassembled WGS sequence"/>
</dbReference>
<feature type="compositionally biased region" description="Basic and acidic residues" evidence="5">
    <location>
        <begin position="205"/>
        <end position="214"/>
    </location>
</feature>
<reference evidence="7" key="1">
    <citation type="submission" date="2020-01" db="EMBL/GenBank/DDBJ databases">
        <title>Identification and distribution of gene clusters putatively required for synthesis of sphingolipid metabolism inhibitors in phylogenetically diverse species of the filamentous fungus Fusarium.</title>
        <authorList>
            <person name="Kim H.-S."/>
            <person name="Busman M."/>
            <person name="Brown D.W."/>
            <person name="Divon H."/>
            <person name="Uhlig S."/>
            <person name="Proctor R.H."/>
        </authorList>
    </citation>
    <scope>NUCLEOTIDE SEQUENCE</scope>
    <source>
        <strain evidence="7">NRRL 31653</strain>
    </source>
</reference>
<gene>
    <name evidence="7" type="ORF">FAGAP_2967</name>
</gene>
<dbReference type="GO" id="GO:0019783">
    <property type="term" value="F:ubiquitin-like protein peptidase activity"/>
    <property type="evidence" value="ECO:0007669"/>
    <property type="project" value="UniProtKB-ARBA"/>
</dbReference>
<evidence type="ECO:0000259" key="6">
    <source>
        <dbReference type="PROSITE" id="PS50600"/>
    </source>
</evidence>
<dbReference type="Pfam" id="PF02902">
    <property type="entry name" value="Peptidase_C48"/>
    <property type="match status" value="1"/>
</dbReference>
<comment type="caution">
    <text evidence="7">The sequence shown here is derived from an EMBL/GenBank/DDBJ whole genome shotgun (WGS) entry which is preliminary data.</text>
</comment>
<comment type="similarity">
    <text evidence="1">Belongs to the peptidase C48 family.</text>
</comment>
<evidence type="ECO:0000313" key="7">
    <source>
        <dbReference type="EMBL" id="KAF4500830.1"/>
    </source>
</evidence>
<dbReference type="SUPFAM" id="SSF54001">
    <property type="entry name" value="Cysteine proteinases"/>
    <property type="match status" value="1"/>
</dbReference>
<feature type="region of interest" description="Disordered" evidence="5">
    <location>
        <begin position="1"/>
        <end position="43"/>
    </location>
</feature>
<dbReference type="PROSITE" id="PS50600">
    <property type="entry name" value="ULP_PROTEASE"/>
    <property type="match status" value="1"/>
</dbReference>
<dbReference type="GO" id="GO:0006508">
    <property type="term" value="P:proteolysis"/>
    <property type="evidence" value="ECO:0007669"/>
    <property type="project" value="UniProtKB-KW"/>
</dbReference>
<sequence length="651" mass="72629">MSHHEIEDLPPPVSNDTIASALLKSPQTASKKPKTRKKTAYEKKKAKMLDDLRKTIGEGLWPSVSSTLQTGKSNATLMDMHTWLKHALKNNLNAKNVFGKNTEPQNKQVREGVIDVLGILDQSKDVAGLGTTIEVSTDTGTEMTVGSGAQHTAGADSGARTPSSSSPPPSQPSKTTPPGRPKKRVKKDDGARFDLATQPSSEDEEPRRKDRRVSAAEGAKNIHSRLKQDEQLNDDAIDIVNEVFDRTLLKNTRRTIVHPLYFEVDKKDRYPCKLKRLPKSGEPIYVPLHHESPEHWTSCVLFFKLDSELDPEFTSKVDSIHLDFYDSLENVSRAKKVEAFFTKWTKTNYPDCKFTFEQKKTAQQNDRTSCGVFVLETIRRLIESEDVTQTIEPIDAKKRFLDMVTSTDTNSSSSSTNLQIIEEITVLERKCETSPIVDGSPSTNQQPVDIQPSPVFITKIKNLCEPEGIPIAERLSTAITELKGITEEEERIKCKLTVAREEMVHRNTKMLGVDEVVAVVSEFITADDTTDDLPIGAATKDEPMPDDTPEMLIFCSAVKNAGSELVHKDRNLRKNKLAKAMEKVQREACESAESAEREVKRLAELETHLQEKKRRLDATIKVYEGLLYLASDGGGKQVDESLSTSDVTQSQ</sequence>
<feature type="compositionally biased region" description="Polar residues" evidence="5">
    <location>
        <begin position="640"/>
        <end position="651"/>
    </location>
</feature>
<dbReference type="OrthoDB" id="5048491at2759"/>
<keyword evidence="3" id="KW-0378">Hydrolase</keyword>
<dbReference type="Gene3D" id="3.40.395.10">
    <property type="entry name" value="Adenoviral Proteinase, Chain A"/>
    <property type="match status" value="1"/>
</dbReference>
<accession>A0A9P5BI26</accession>
<protein>
    <recommendedName>
        <fullName evidence="6">Ubiquitin-like protease family profile domain-containing protein</fullName>
    </recommendedName>
</protein>
<keyword evidence="8" id="KW-1185">Reference proteome</keyword>
<evidence type="ECO:0000256" key="2">
    <source>
        <dbReference type="ARBA" id="ARBA00022670"/>
    </source>
</evidence>